<reference evidence="4" key="2">
    <citation type="journal article" date="2024" name="Nature">
        <title>Anoxygenic phototroph of the Chloroflexota uses a type I reaction centre.</title>
        <authorList>
            <person name="Tsuji J.M."/>
            <person name="Shaw N.A."/>
            <person name="Nagashima S."/>
            <person name="Venkiteswaran J.J."/>
            <person name="Schiff S.L."/>
            <person name="Watanabe T."/>
            <person name="Fukui M."/>
            <person name="Hanada S."/>
            <person name="Tank M."/>
            <person name="Neufeld J.D."/>
        </authorList>
    </citation>
    <scope>NUCLEOTIDE SEQUENCE</scope>
    <source>
        <strain evidence="4">L227-S17</strain>
    </source>
</reference>
<evidence type="ECO:0000313" key="4">
    <source>
        <dbReference type="EMBL" id="WJW68979.1"/>
    </source>
</evidence>
<dbReference type="RefSeq" id="WP_341470882.1">
    <property type="nucleotide sequence ID" value="NZ_CP128400.1"/>
</dbReference>
<dbReference type="GO" id="GO:0006260">
    <property type="term" value="P:DNA replication"/>
    <property type="evidence" value="ECO:0007669"/>
    <property type="project" value="InterPro"/>
</dbReference>
<accession>A0A8T7MAI1</accession>
<dbReference type="Gene3D" id="3.20.20.140">
    <property type="entry name" value="Metal-dependent hydrolases"/>
    <property type="match status" value="1"/>
</dbReference>
<dbReference type="PANTHER" id="PTHR32294">
    <property type="entry name" value="DNA POLYMERASE III SUBUNIT ALPHA"/>
    <property type="match status" value="1"/>
</dbReference>
<dbReference type="Proteomes" id="UP000521676">
    <property type="component" value="Unassembled WGS sequence"/>
</dbReference>
<keyword evidence="6" id="KW-1185">Reference proteome</keyword>
<dbReference type="EMBL" id="JACATZ010000003">
    <property type="protein sequence ID" value="NWJ49051.1"/>
    <property type="molecule type" value="Genomic_DNA"/>
</dbReference>
<feature type="domain" description="PHP" evidence="2">
    <location>
        <begin position="42"/>
        <end position="174"/>
    </location>
</feature>
<evidence type="ECO:0000313" key="6">
    <source>
        <dbReference type="Proteomes" id="UP001431572"/>
    </source>
</evidence>
<dbReference type="GO" id="GO:0008408">
    <property type="term" value="F:3'-5' exonuclease activity"/>
    <property type="evidence" value="ECO:0007669"/>
    <property type="project" value="InterPro"/>
</dbReference>
<evidence type="ECO:0000313" key="5">
    <source>
        <dbReference type="Proteomes" id="UP000521676"/>
    </source>
</evidence>
<dbReference type="EMBL" id="CP128400">
    <property type="protein sequence ID" value="WJW68979.1"/>
    <property type="molecule type" value="Genomic_DNA"/>
</dbReference>
<dbReference type="AlphaFoldDB" id="A0A8T7MAI1"/>
<dbReference type="InterPro" id="IPR004013">
    <property type="entry name" value="PHP_dom"/>
</dbReference>
<feature type="region of interest" description="Disordered" evidence="1">
    <location>
        <begin position="893"/>
        <end position="916"/>
    </location>
</feature>
<reference evidence="3 5" key="1">
    <citation type="submission" date="2020-06" db="EMBL/GenBank/DDBJ databases">
        <title>Anoxygenic phototrophic Chloroflexota member uses a Type I reaction center.</title>
        <authorList>
            <person name="Tsuji J.M."/>
            <person name="Shaw N.A."/>
            <person name="Nagashima S."/>
            <person name="Venkiteswaran J."/>
            <person name="Schiff S.L."/>
            <person name="Hanada S."/>
            <person name="Tank M."/>
            <person name="Neufeld J.D."/>
        </authorList>
    </citation>
    <scope>NUCLEOTIDE SEQUENCE [LARGE SCALE GENOMIC DNA]</scope>
    <source>
        <strain evidence="3">L227-S17</strain>
    </source>
</reference>
<sequence>MEDKTNFAYLQIYTRHSSFGSLLEISELASHLLETTVGTNIAIAVTDTFSVAALPELQRLLAGSNITLLAGMEVGFSFEGNRALPYSLLLLAENTAGYSNLCHLASLALQRAGDSPLTACLSLSELETHHNGLIAISPYFGGAVMSALRLGKTGEAKSRAQALRNLFGIENFYFGFSPISPEHNSQSDNPEIKLNAALSKLARELKVGLVGTGETRYLTTQAGNAYAALRSRMTRTITTQFPASLLQRAQGDWLFAPTPLRPNAPLYLRNSAELQLAYSKADALGNNQNIAARCSSWDKGLEFDSVSKIKLLCEDILPKIVEEAALELAHTRIQLELAELAQTDMAGTLLAMFKAIEAYGDSGILIPRGLDDSFIAWILGLNRHKPAYELVSPVFEGRAARLLAGLNAEMRVMAKLGSSAPLAKLPSEIGAIPLAHPRFSVVSLHQLPLSALTPLQPAETKSGDIVESMLAGGVLPETIGLLEIEESKTVAWVEHTLAIINKGRETEPRLSLVNLPVQAPSESDDRDYLRVVLEYLMSKHPAACYGAALGLAEFHQRAAIAEMIRRSGVKLLSPDLQKQNVECTLEGENSLRAGLCLAVNRLEAAKLSENANLTLEELAQKFTFDPEAWERLCWSGALDGFAQRETLANNIATLHNYSRAYADWKSQQQKSEKKLAIPERQGQLSLFDLPETENEMIEPATLPPVLSLAETSEKLPKLQLLRHQFEALGFYTAEHPLWDWCVTGAADANRSDPVELVQALKADTIVPLTVGGFVTGLRRIPLAAEQSGGQEFAVALLEDWSGRAELVIPHLLLNGGTNIAEGEIVFALVRRVIPNNQNSRPALVAEAISLTPFAENAAGDFEESANYDTTPESAAPVPSDEWATSLFSQYEAQENKTATTSPEAKASKPKASAKKVVETPQTRRVHIYLPRTDDPDEDTGLMVALKKVLEQFPGQDDLYIYLPKEGSGFKRFRPATLSVAYSSDLLQAVQALLGPDSIKVDE</sequence>
<gene>
    <name evidence="3" type="ORF">HXX08_24605</name>
    <name evidence="4" type="ORF">OZ401_004606</name>
</gene>
<protein>
    <submittedName>
        <fullName evidence="3">PHP domain-containing protein</fullName>
    </submittedName>
</protein>
<name>A0A8T7MAI1_9CHLR</name>
<evidence type="ECO:0000256" key="1">
    <source>
        <dbReference type="SAM" id="MobiDB-lite"/>
    </source>
</evidence>
<evidence type="ECO:0000313" key="3">
    <source>
        <dbReference type="EMBL" id="NWJ49051.1"/>
    </source>
</evidence>
<proteinExistence type="predicted"/>
<evidence type="ECO:0000259" key="2">
    <source>
        <dbReference type="Pfam" id="PF02811"/>
    </source>
</evidence>
<dbReference type="Proteomes" id="UP001431572">
    <property type="component" value="Chromosome 2"/>
</dbReference>
<dbReference type="InterPro" id="IPR004805">
    <property type="entry name" value="DnaE2/DnaE/PolC"/>
</dbReference>
<dbReference type="Pfam" id="PF02811">
    <property type="entry name" value="PHP"/>
    <property type="match status" value="1"/>
</dbReference>
<organism evidence="3 5">
    <name type="scientific">Candidatus Chlorohelix allophototropha</name>
    <dbReference type="NCBI Taxonomy" id="3003348"/>
    <lineage>
        <taxon>Bacteria</taxon>
        <taxon>Bacillati</taxon>
        <taxon>Chloroflexota</taxon>
        <taxon>Chloroflexia</taxon>
        <taxon>Candidatus Chloroheliales</taxon>
        <taxon>Candidatus Chloroheliaceae</taxon>
        <taxon>Candidatus Chlorohelix</taxon>
    </lineage>
</organism>